<evidence type="ECO:0000313" key="7">
    <source>
        <dbReference type="EMBL" id="SDN96906.1"/>
    </source>
</evidence>
<dbReference type="PROSITE" id="PS51387">
    <property type="entry name" value="FAD_PCMH"/>
    <property type="match status" value="1"/>
</dbReference>
<reference evidence="7 8" key="1">
    <citation type="submission" date="2016-10" db="EMBL/GenBank/DDBJ databases">
        <authorList>
            <person name="de Groot N.N."/>
        </authorList>
    </citation>
    <scope>NUCLEOTIDE SEQUENCE [LARGE SCALE GENOMIC DNA]</scope>
    <source>
        <strain evidence="7 8">CGMCC 4.2022</strain>
    </source>
</reference>
<dbReference type="InterPro" id="IPR036318">
    <property type="entry name" value="FAD-bd_PCMH-like_sf"/>
</dbReference>
<accession>A0A1H0FQG0</accession>
<dbReference type="SUPFAM" id="SSF56176">
    <property type="entry name" value="FAD-binding/transporter-associated domain-like"/>
    <property type="match status" value="1"/>
</dbReference>
<evidence type="ECO:0000256" key="1">
    <source>
        <dbReference type="ARBA" id="ARBA00001974"/>
    </source>
</evidence>
<dbReference type="InterPro" id="IPR006094">
    <property type="entry name" value="Oxid_FAD_bind_N"/>
</dbReference>
<keyword evidence="5" id="KW-0560">Oxidoreductase</keyword>
<name>A0A1H0FQG0_9ACTN</name>
<dbReference type="Gene3D" id="3.40.462.20">
    <property type="match status" value="1"/>
</dbReference>
<keyword evidence="4" id="KW-0274">FAD</keyword>
<protein>
    <submittedName>
        <fullName evidence="7">FAD/FMN-containing dehydrogenase</fullName>
    </submittedName>
</protein>
<dbReference type="InterPro" id="IPR016166">
    <property type="entry name" value="FAD-bd_PCMH"/>
</dbReference>
<dbReference type="Pfam" id="PF01565">
    <property type="entry name" value="FAD_binding_4"/>
    <property type="match status" value="1"/>
</dbReference>
<dbReference type="GO" id="GO:0071949">
    <property type="term" value="F:FAD binding"/>
    <property type="evidence" value="ECO:0007669"/>
    <property type="project" value="InterPro"/>
</dbReference>
<keyword evidence="3" id="KW-0285">Flavoprotein</keyword>
<comment type="cofactor">
    <cofactor evidence="1">
        <name>FAD</name>
        <dbReference type="ChEBI" id="CHEBI:57692"/>
    </cofactor>
</comment>
<organism evidence="7 8">
    <name type="scientific">Actinacidiphila guanduensis</name>
    <dbReference type="NCBI Taxonomy" id="310781"/>
    <lineage>
        <taxon>Bacteria</taxon>
        <taxon>Bacillati</taxon>
        <taxon>Actinomycetota</taxon>
        <taxon>Actinomycetes</taxon>
        <taxon>Kitasatosporales</taxon>
        <taxon>Streptomycetaceae</taxon>
        <taxon>Actinacidiphila</taxon>
    </lineage>
</organism>
<feature type="domain" description="FAD-binding PCMH-type" evidence="6">
    <location>
        <begin position="43"/>
        <end position="213"/>
    </location>
</feature>
<dbReference type="InterPro" id="IPR006093">
    <property type="entry name" value="Oxy_OxRdtase_FAD_BS"/>
</dbReference>
<dbReference type="GO" id="GO:0016491">
    <property type="term" value="F:oxidoreductase activity"/>
    <property type="evidence" value="ECO:0007669"/>
    <property type="project" value="UniProtKB-KW"/>
</dbReference>
<dbReference type="InterPro" id="IPR050416">
    <property type="entry name" value="FAD-linked_Oxidoreductase"/>
</dbReference>
<evidence type="ECO:0000256" key="2">
    <source>
        <dbReference type="ARBA" id="ARBA00005466"/>
    </source>
</evidence>
<gene>
    <name evidence="7" type="ORF">SAMN05216259_106389</name>
</gene>
<dbReference type="STRING" id="310781.SAMN05216259_106389"/>
<evidence type="ECO:0000256" key="5">
    <source>
        <dbReference type="ARBA" id="ARBA00023002"/>
    </source>
</evidence>
<dbReference type="Pfam" id="PF08031">
    <property type="entry name" value="BBE"/>
    <property type="match status" value="1"/>
</dbReference>
<dbReference type="Proteomes" id="UP000199341">
    <property type="component" value="Unassembled WGS sequence"/>
</dbReference>
<dbReference type="InterPro" id="IPR012951">
    <property type="entry name" value="BBE"/>
</dbReference>
<evidence type="ECO:0000259" key="6">
    <source>
        <dbReference type="PROSITE" id="PS51387"/>
    </source>
</evidence>
<dbReference type="InterPro" id="IPR016169">
    <property type="entry name" value="FAD-bd_PCMH_sub2"/>
</dbReference>
<dbReference type="PROSITE" id="PS00862">
    <property type="entry name" value="OX2_COVAL_FAD"/>
    <property type="match status" value="1"/>
</dbReference>
<dbReference type="InterPro" id="IPR016167">
    <property type="entry name" value="FAD-bd_PCMH_sub1"/>
</dbReference>
<dbReference type="PANTHER" id="PTHR42973">
    <property type="entry name" value="BINDING OXIDOREDUCTASE, PUTATIVE (AFU_ORTHOLOGUE AFUA_1G17690)-RELATED"/>
    <property type="match status" value="1"/>
</dbReference>
<dbReference type="Gene3D" id="3.30.465.10">
    <property type="match status" value="1"/>
</dbReference>
<evidence type="ECO:0000256" key="3">
    <source>
        <dbReference type="ARBA" id="ARBA00022630"/>
    </source>
</evidence>
<dbReference type="EMBL" id="FNIE01000006">
    <property type="protein sequence ID" value="SDN96906.1"/>
    <property type="molecule type" value="Genomic_DNA"/>
</dbReference>
<dbReference type="Gene3D" id="3.30.43.10">
    <property type="entry name" value="Uridine Diphospho-n-acetylenolpyruvylglucosamine Reductase, domain 2"/>
    <property type="match status" value="1"/>
</dbReference>
<proteinExistence type="inferred from homology"/>
<comment type="similarity">
    <text evidence="2">Belongs to the oxygen-dependent FAD-linked oxidoreductase family.</text>
</comment>
<sequence length="461" mass="48141">MAAVDTASEADWRHLERSVSGRVLRPGAAGFQDASAPFNKRFPHGGPAGVVSVASVADVQRAVRWARATGTPIVPRGGGHSYAGHSVNDGLVVDVRALSAVTADGSAGRVTAAGGASMAALYAAIEPEQIAFALGNGASVGIAGLTLGGGSAATSRSFGLTADALLSTTLVTADGELVTCDAEHHPDLFWACRGGGGGNFGINVSFTYRAFPVADCATCLLLWDGADAPKVFAVLQDVMRHAPDELSIRLGASTADGAHITVSAIGLHLGPARELRELLDPVLAVARPVREDIADRTFWQAQQYLLHETSAGAFAVRTNFAAEPLPPEAVAEALAHLHRWPGGTNPDGGGLALFGWGGAVNKVAPDATAFPHRDAHFLVNMDTSWGEQDGPAAVPAHLRWLGELREIVAPHVLPGAYVNFADPDLADWRTAYYGANYPRLVEVKRRYDPDALFTFAQAVGS</sequence>
<evidence type="ECO:0000313" key="8">
    <source>
        <dbReference type="Proteomes" id="UP000199341"/>
    </source>
</evidence>
<keyword evidence="8" id="KW-1185">Reference proteome</keyword>
<dbReference type="PANTHER" id="PTHR42973:SF39">
    <property type="entry name" value="FAD-BINDING PCMH-TYPE DOMAIN-CONTAINING PROTEIN"/>
    <property type="match status" value="1"/>
</dbReference>
<evidence type="ECO:0000256" key="4">
    <source>
        <dbReference type="ARBA" id="ARBA00022827"/>
    </source>
</evidence>
<dbReference type="AlphaFoldDB" id="A0A1H0FQG0"/>